<dbReference type="Gene3D" id="1.10.10.10">
    <property type="entry name" value="Winged helix-like DNA-binding domain superfamily/Winged helix DNA-binding domain"/>
    <property type="match status" value="1"/>
</dbReference>
<dbReference type="Proteomes" id="UP001500665">
    <property type="component" value="Unassembled WGS sequence"/>
</dbReference>
<dbReference type="InterPro" id="IPR036388">
    <property type="entry name" value="WH-like_DNA-bd_sf"/>
</dbReference>
<sequence length="154" mass="17091">MSSEAKSEQELQEKVRRHAIWAVTLHNAGAAKAGLNASDAQALNLLQVQGMMTPGRLAEAMSLTTGGSITALIDRLEKAGLVRRVRDAADRRRVLVEPVREKVEALLEQFAPIAGNAWKRLPGYTEEERQVLIRFFDDMHANLPETLTDLRSMS</sequence>
<name>A0ABP4BZ37_9ACTN</name>
<dbReference type="SUPFAM" id="SSF46785">
    <property type="entry name" value="Winged helix' DNA-binding domain"/>
    <property type="match status" value="1"/>
</dbReference>
<dbReference type="Pfam" id="PF12802">
    <property type="entry name" value="MarR_2"/>
    <property type="match status" value="1"/>
</dbReference>
<dbReference type="PANTHER" id="PTHR33164">
    <property type="entry name" value="TRANSCRIPTIONAL REGULATOR, MARR FAMILY"/>
    <property type="match status" value="1"/>
</dbReference>
<organism evidence="2 3">
    <name type="scientific">Actinocorallia libanotica</name>
    <dbReference type="NCBI Taxonomy" id="46162"/>
    <lineage>
        <taxon>Bacteria</taxon>
        <taxon>Bacillati</taxon>
        <taxon>Actinomycetota</taxon>
        <taxon>Actinomycetes</taxon>
        <taxon>Streptosporangiales</taxon>
        <taxon>Thermomonosporaceae</taxon>
        <taxon>Actinocorallia</taxon>
    </lineage>
</organism>
<evidence type="ECO:0000259" key="1">
    <source>
        <dbReference type="SMART" id="SM00347"/>
    </source>
</evidence>
<evidence type="ECO:0000313" key="2">
    <source>
        <dbReference type="EMBL" id="GAA0957633.1"/>
    </source>
</evidence>
<feature type="domain" description="HTH marR-type" evidence="1">
    <location>
        <begin position="28"/>
        <end position="129"/>
    </location>
</feature>
<dbReference type="RefSeq" id="WP_344242904.1">
    <property type="nucleotide sequence ID" value="NZ_BAAAHH010000019.1"/>
</dbReference>
<dbReference type="SMART" id="SM00347">
    <property type="entry name" value="HTH_MARR"/>
    <property type="match status" value="1"/>
</dbReference>
<comment type="caution">
    <text evidence="2">The sequence shown here is derived from an EMBL/GenBank/DDBJ whole genome shotgun (WGS) entry which is preliminary data.</text>
</comment>
<dbReference type="InterPro" id="IPR036390">
    <property type="entry name" value="WH_DNA-bd_sf"/>
</dbReference>
<gene>
    <name evidence="2" type="ORF">GCM10009550_45280</name>
</gene>
<dbReference type="InterPro" id="IPR000835">
    <property type="entry name" value="HTH_MarR-typ"/>
</dbReference>
<reference evidence="3" key="1">
    <citation type="journal article" date="2019" name="Int. J. Syst. Evol. Microbiol.">
        <title>The Global Catalogue of Microorganisms (GCM) 10K type strain sequencing project: providing services to taxonomists for standard genome sequencing and annotation.</title>
        <authorList>
            <consortium name="The Broad Institute Genomics Platform"/>
            <consortium name="The Broad Institute Genome Sequencing Center for Infectious Disease"/>
            <person name="Wu L."/>
            <person name="Ma J."/>
        </authorList>
    </citation>
    <scope>NUCLEOTIDE SEQUENCE [LARGE SCALE GENOMIC DNA]</scope>
    <source>
        <strain evidence="3">JCM 10696</strain>
    </source>
</reference>
<dbReference type="PANTHER" id="PTHR33164:SF106">
    <property type="entry name" value="TRANSCRIPTIONAL REGULATORY PROTEIN"/>
    <property type="match status" value="1"/>
</dbReference>
<keyword evidence="3" id="KW-1185">Reference proteome</keyword>
<accession>A0ABP4BZ37</accession>
<dbReference type="EMBL" id="BAAAHH010000019">
    <property type="protein sequence ID" value="GAA0957633.1"/>
    <property type="molecule type" value="Genomic_DNA"/>
</dbReference>
<proteinExistence type="predicted"/>
<protein>
    <submittedName>
        <fullName evidence="2">MarR family transcriptional regulator</fullName>
    </submittedName>
</protein>
<evidence type="ECO:0000313" key="3">
    <source>
        <dbReference type="Proteomes" id="UP001500665"/>
    </source>
</evidence>
<dbReference type="InterPro" id="IPR039422">
    <property type="entry name" value="MarR/SlyA-like"/>
</dbReference>